<reference evidence="2 3" key="1">
    <citation type="journal article" date="2020" name="Int. J. Syst. Evol. Microbiol.">
        <title>Novel acetic acid bacteria from cider fermentations: Acetobacter conturbans sp. nov. and Acetobacter fallax sp. nov.</title>
        <authorList>
            <person name="Sombolestani A.S."/>
            <person name="Cleenwerck I."/>
            <person name="Cnockaert M."/>
            <person name="Borremans W."/>
            <person name="Wieme A.D."/>
            <person name="De Vuyst L."/>
            <person name="Vandamme P."/>
        </authorList>
    </citation>
    <scope>NUCLEOTIDE SEQUENCE [LARGE SCALE GENOMIC DNA]</scope>
    <source>
        <strain evidence="2 3">LMG 1627</strain>
    </source>
</reference>
<gene>
    <name evidence="2" type="ORF">GOB81_11935</name>
</gene>
<keyword evidence="1" id="KW-0732">Signal</keyword>
<keyword evidence="3" id="KW-1185">Reference proteome</keyword>
<dbReference type="EMBL" id="WOSY01000011">
    <property type="protein sequence ID" value="NHN89331.1"/>
    <property type="molecule type" value="Genomic_DNA"/>
</dbReference>
<feature type="signal peptide" evidence="1">
    <location>
        <begin position="1"/>
        <end position="24"/>
    </location>
</feature>
<accession>A0ABX0K3E9</accession>
<proteinExistence type="predicted"/>
<organism evidence="2 3">
    <name type="scientific">Acetobacter conturbans</name>
    <dbReference type="NCBI Taxonomy" id="1737472"/>
    <lineage>
        <taxon>Bacteria</taxon>
        <taxon>Pseudomonadati</taxon>
        <taxon>Pseudomonadota</taxon>
        <taxon>Alphaproteobacteria</taxon>
        <taxon>Acetobacterales</taxon>
        <taxon>Acetobacteraceae</taxon>
        <taxon>Acetobacter</taxon>
    </lineage>
</organism>
<sequence>MRTTFAICFAASLTIAGVLAPAHAESLWAASGCGAEPSAPSLDVSTVDHYNASVDKVASYEKAARAYNGCVSKEATHQQTAISTEAKAKMDHIQEGSSTVQKRIAGNFTKFNTQLKAAGAKLGKPK</sequence>
<feature type="chain" id="PRO_5045421312" evidence="1">
    <location>
        <begin position="25"/>
        <end position="126"/>
    </location>
</feature>
<dbReference type="RefSeq" id="WP_173570665.1">
    <property type="nucleotide sequence ID" value="NZ_WOSY01000011.1"/>
</dbReference>
<name>A0ABX0K3E9_9PROT</name>
<protein>
    <submittedName>
        <fullName evidence="2">Uncharacterized protein</fullName>
    </submittedName>
</protein>
<evidence type="ECO:0000256" key="1">
    <source>
        <dbReference type="SAM" id="SignalP"/>
    </source>
</evidence>
<evidence type="ECO:0000313" key="2">
    <source>
        <dbReference type="EMBL" id="NHN89331.1"/>
    </source>
</evidence>
<comment type="caution">
    <text evidence="2">The sequence shown here is derived from an EMBL/GenBank/DDBJ whole genome shotgun (WGS) entry which is preliminary data.</text>
</comment>
<evidence type="ECO:0000313" key="3">
    <source>
        <dbReference type="Proteomes" id="UP000631653"/>
    </source>
</evidence>
<dbReference type="Proteomes" id="UP000631653">
    <property type="component" value="Unassembled WGS sequence"/>
</dbReference>